<protein>
    <submittedName>
        <fullName evidence="8">Uncharacterized protein</fullName>
    </submittedName>
</protein>
<dbReference type="CDD" id="cd18624">
    <property type="entry name" value="GH32_Fruct1-like"/>
    <property type="match status" value="1"/>
</dbReference>
<dbReference type="Gene3D" id="2.60.120.560">
    <property type="entry name" value="Exo-inulinase, domain 1"/>
    <property type="match status" value="1"/>
</dbReference>
<sequence>MVDLRSDFASDFPSSTFLPDRRTSVNGTSYPWAIGTTVQSPVESLSVGGNTPDWSNVKSDYYRRGFAPGRSSKSGSVQSILKVPRAQWTYYGGSIGDKLAVNWIGELQIPDEAEVSHTGLLLPKRLPEFWDSYLPAAHSVARPRYAALETRNGVAEGGNAELEFAPLVLQGTSPSDAQHHSEVQLSSIGGGADKGEIPPIEWGGDERKEWKSPMCIITSVVIAAVIVIVCILIAIPRTNSQEMIHLHSNPEYRTAFHFQPHKNWMNGLMYYMGYYHLFYQYNPDGPLWGDINWGHAVSRDLVHWHLINHTALAPGPDWYDINGAWSGSSTILPDGTPALLYTGWSNVSQVYQIQTQNLALPLNTSDPLLRDWIKSPSNPIMIPEKDFEGANFRDPTEGWVGSDGEWRILVGGRIAKQNAGTAHLYTSRSFMNWTYSHELHSVDGTGMWECPDFYPVSMEGSAGLEASANSQRMKHTLKMSALSISHDYYVLGTYDRVMDTFIPDDPALDLGLGLRYDYGKFYASKTFFDQATNRRILFGWINESDSQQDAVAKGWSGLQSLPRKIWLDPDTGENLIQAPVEEIDALHKDNIHMFNFTLTAGSIMPVDGVHGAQLDIQVEFSKPTMPMNLLFNGTDTNSIIAQDVCARNGTSQEGIVGPFGLLVLAEKNLRELTAVFFYITLDSDGTWKALLCSDQSRSSKQDDVDKTTYGTYVRMLEKDQSLTLRTLVDNSIVESFAQGGRTVITARVYPTMALDNDAYFYLFNNGTEDIEVLSFNAWTMDAAPPDDLE</sequence>
<dbReference type="GO" id="GO:0016798">
    <property type="term" value="F:hydrolase activity, acting on glycosyl bonds"/>
    <property type="evidence" value="ECO:0007669"/>
    <property type="project" value="UniProtKB-KW"/>
</dbReference>
<comment type="similarity">
    <text evidence="1 4">Belongs to the glycosyl hydrolase 32 family.</text>
</comment>
<dbReference type="Proteomes" id="UP001633002">
    <property type="component" value="Unassembled WGS sequence"/>
</dbReference>
<evidence type="ECO:0000259" key="7">
    <source>
        <dbReference type="Pfam" id="PF08244"/>
    </source>
</evidence>
<evidence type="ECO:0000256" key="1">
    <source>
        <dbReference type="ARBA" id="ARBA00009902"/>
    </source>
</evidence>
<dbReference type="InterPro" id="IPR013320">
    <property type="entry name" value="ConA-like_dom_sf"/>
</dbReference>
<accession>A0ABD3HBN5</accession>
<keyword evidence="3 4" id="KW-0326">Glycosidase</keyword>
<dbReference type="InterPro" id="IPR023296">
    <property type="entry name" value="Glyco_hydro_beta-prop_sf"/>
</dbReference>
<dbReference type="AlphaFoldDB" id="A0ABD3HBN5"/>
<dbReference type="PANTHER" id="PTHR31953">
    <property type="entry name" value="BETA-FRUCTOFURANOSIDASE, INSOLUBLE ISOENZYME CWINV1-RELATED"/>
    <property type="match status" value="1"/>
</dbReference>
<feature type="domain" description="Glycosyl hydrolase family 32 N-terminal" evidence="6">
    <location>
        <begin position="257"/>
        <end position="579"/>
    </location>
</feature>
<dbReference type="EMBL" id="JBJQOH010000004">
    <property type="protein sequence ID" value="KAL3688027.1"/>
    <property type="molecule type" value="Genomic_DNA"/>
</dbReference>
<evidence type="ECO:0000256" key="5">
    <source>
        <dbReference type="SAM" id="Phobius"/>
    </source>
</evidence>
<keyword evidence="5" id="KW-0812">Transmembrane</keyword>
<dbReference type="Pfam" id="PF08244">
    <property type="entry name" value="Glyco_hydro_32C"/>
    <property type="match status" value="1"/>
</dbReference>
<gene>
    <name evidence="8" type="ORF">R1sor_014336</name>
</gene>
<proteinExistence type="inferred from homology"/>
<keyword evidence="5" id="KW-0472">Membrane</keyword>
<evidence type="ECO:0000313" key="9">
    <source>
        <dbReference type="Proteomes" id="UP001633002"/>
    </source>
</evidence>
<dbReference type="Gene3D" id="2.115.10.20">
    <property type="entry name" value="Glycosyl hydrolase domain, family 43"/>
    <property type="match status" value="1"/>
</dbReference>
<dbReference type="InterPro" id="IPR050551">
    <property type="entry name" value="Fructan_Metab_Enzymes"/>
</dbReference>
<keyword evidence="9" id="KW-1185">Reference proteome</keyword>
<evidence type="ECO:0000256" key="4">
    <source>
        <dbReference type="RuleBase" id="RU362110"/>
    </source>
</evidence>
<dbReference type="InterPro" id="IPR001362">
    <property type="entry name" value="Glyco_hydro_32"/>
</dbReference>
<dbReference type="InterPro" id="IPR013148">
    <property type="entry name" value="Glyco_hydro_32_N"/>
</dbReference>
<dbReference type="SMART" id="SM00640">
    <property type="entry name" value="Glyco_32"/>
    <property type="match status" value="1"/>
</dbReference>
<evidence type="ECO:0000256" key="3">
    <source>
        <dbReference type="ARBA" id="ARBA00023295"/>
    </source>
</evidence>
<dbReference type="SUPFAM" id="SSF49899">
    <property type="entry name" value="Concanavalin A-like lectins/glucanases"/>
    <property type="match status" value="1"/>
</dbReference>
<organism evidence="8 9">
    <name type="scientific">Riccia sorocarpa</name>
    <dbReference type="NCBI Taxonomy" id="122646"/>
    <lineage>
        <taxon>Eukaryota</taxon>
        <taxon>Viridiplantae</taxon>
        <taxon>Streptophyta</taxon>
        <taxon>Embryophyta</taxon>
        <taxon>Marchantiophyta</taxon>
        <taxon>Marchantiopsida</taxon>
        <taxon>Marchantiidae</taxon>
        <taxon>Marchantiales</taxon>
        <taxon>Ricciaceae</taxon>
        <taxon>Riccia</taxon>
    </lineage>
</organism>
<evidence type="ECO:0000313" key="8">
    <source>
        <dbReference type="EMBL" id="KAL3688027.1"/>
    </source>
</evidence>
<keyword evidence="5" id="KW-1133">Transmembrane helix</keyword>
<keyword evidence="2 4" id="KW-0378">Hydrolase</keyword>
<comment type="caution">
    <text evidence="8">The sequence shown here is derived from an EMBL/GenBank/DDBJ whole genome shotgun (WGS) entry which is preliminary data.</text>
</comment>
<dbReference type="InterPro" id="IPR013189">
    <property type="entry name" value="Glyco_hydro_32_C"/>
</dbReference>
<reference evidence="8 9" key="1">
    <citation type="submission" date="2024-09" db="EMBL/GenBank/DDBJ databases">
        <title>Chromosome-scale assembly of Riccia sorocarpa.</title>
        <authorList>
            <person name="Paukszto L."/>
        </authorList>
    </citation>
    <scope>NUCLEOTIDE SEQUENCE [LARGE SCALE GENOMIC DNA]</scope>
    <source>
        <strain evidence="8">LP-2024</strain>
        <tissue evidence="8">Aerial parts of the thallus</tissue>
    </source>
</reference>
<feature type="transmembrane region" description="Helical" evidence="5">
    <location>
        <begin position="214"/>
        <end position="235"/>
    </location>
</feature>
<feature type="domain" description="Glycosyl hydrolase family 32 C-terminal" evidence="7">
    <location>
        <begin position="604"/>
        <end position="778"/>
    </location>
</feature>
<evidence type="ECO:0000256" key="2">
    <source>
        <dbReference type="ARBA" id="ARBA00022801"/>
    </source>
</evidence>
<dbReference type="SUPFAM" id="SSF75005">
    <property type="entry name" value="Arabinanase/levansucrase/invertase"/>
    <property type="match status" value="1"/>
</dbReference>
<evidence type="ECO:0000259" key="6">
    <source>
        <dbReference type="Pfam" id="PF00251"/>
    </source>
</evidence>
<name>A0ABD3HBN5_9MARC</name>
<dbReference type="Pfam" id="PF00251">
    <property type="entry name" value="Glyco_hydro_32N"/>
    <property type="match status" value="1"/>
</dbReference>